<accession>A0A1J7J605</accession>
<dbReference type="STRING" id="1408157.A0A1J7J605"/>
<dbReference type="PANTHER" id="PTHR35391:SF7">
    <property type="entry name" value="C2H2-TYPE DOMAIN-CONTAINING PROTEIN"/>
    <property type="match status" value="1"/>
</dbReference>
<dbReference type="AlphaFoldDB" id="A0A1J7J605"/>
<dbReference type="InParanoid" id="A0A1J7J605"/>
<name>A0A1J7J605_9PEZI</name>
<feature type="non-terminal residue" evidence="2">
    <location>
        <position position="1"/>
    </location>
</feature>
<evidence type="ECO:0000259" key="1">
    <source>
        <dbReference type="Pfam" id="PF26082"/>
    </source>
</evidence>
<feature type="non-terminal residue" evidence="2">
    <location>
        <position position="369"/>
    </location>
</feature>
<dbReference type="EMBL" id="KV875098">
    <property type="protein sequence ID" value="OIW28721.1"/>
    <property type="molecule type" value="Genomic_DNA"/>
</dbReference>
<dbReference type="Pfam" id="PF26082">
    <property type="entry name" value="zf-C2H2_AcuF"/>
    <property type="match status" value="1"/>
</dbReference>
<evidence type="ECO:0000313" key="2">
    <source>
        <dbReference type="EMBL" id="OIW28721.1"/>
    </source>
</evidence>
<organism evidence="2 3">
    <name type="scientific">Coniochaeta ligniaria NRRL 30616</name>
    <dbReference type="NCBI Taxonomy" id="1408157"/>
    <lineage>
        <taxon>Eukaryota</taxon>
        <taxon>Fungi</taxon>
        <taxon>Dikarya</taxon>
        <taxon>Ascomycota</taxon>
        <taxon>Pezizomycotina</taxon>
        <taxon>Sordariomycetes</taxon>
        <taxon>Sordariomycetidae</taxon>
        <taxon>Coniochaetales</taxon>
        <taxon>Coniochaetaceae</taxon>
        <taxon>Coniochaeta</taxon>
    </lineage>
</organism>
<protein>
    <recommendedName>
        <fullName evidence="1">Oxidoreductase acuF-like C2H2 type zinc-finger domain-containing protein</fullName>
    </recommendedName>
</protein>
<dbReference type="InterPro" id="IPR058925">
    <property type="entry name" value="zf-C2H2_AcuF"/>
</dbReference>
<feature type="domain" description="Oxidoreductase acuF-like C2H2 type zinc-finger" evidence="1">
    <location>
        <begin position="199"/>
        <end position="224"/>
    </location>
</feature>
<dbReference type="Proteomes" id="UP000182658">
    <property type="component" value="Unassembled WGS sequence"/>
</dbReference>
<evidence type="ECO:0000313" key="3">
    <source>
        <dbReference type="Proteomes" id="UP000182658"/>
    </source>
</evidence>
<dbReference type="OrthoDB" id="6133115at2759"/>
<keyword evidence="3" id="KW-1185">Reference proteome</keyword>
<dbReference type="PANTHER" id="PTHR35391">
    <property type="entry name" value="C2H2-TYPE DOMAIN-CONTAINING PROTEIN-RELATED"/>
    <property type="match status" value="1"/>
</dbReference>
<reference evidence="2 3" key="1">
    <citation type="submission" date="2016-10" db="EMBL/GenBank/DDBJ databases">
        <title>Draft genome sequence of Coniochaeta ligniaria NRRL30616, a lignocellulolytic fungus for bioabatement of inhibitors in plant biomass hydrolysates.</title>
        <authorList>
            <consortium name="DOE Joint Genome Institute"/>
            <person name="Jimenez D.J."/>
            <person name="Hector R.E."/>
            <person name="Riley R."/>
            <person name="Sun H."/>
            <person name="Grigoriev I.V."/>
            <person name="Van Elsas J.D."/>
            <person name="Nichols N.N."/>
        </authorList>
    </citation>
    <scope>NUCLEOTIDE SEQUENCE [LARGE SCALE GENOMIC DNA]</scope>
    <source>
        <strain evidence="2 3">NRRL 30616</strain>
    </source>
</reference>
<gene>
    <name evidence="2" type="ORF">CONLIGDRAFT_564100</name>
</gene>
<proteinExistence type="predicted"/>
<sequence length="369" mass="41267">DVRDKFQLWAGNMGARHAPESSFSLESRLAAANELLEQVADLLADLVDALYDCKQPTKALQATSKEKRPYLDQFDISHVAERYPKLKKEQSRWLCERLGRAITKRRQFLRYMHDHKLRLTGSAAGTNIGSASEGAHTHASTKASTLDARKLALLEAGETEVEDTKSYVSAGSSFQMTGSGDATLSLPTLAQVSRGEAIFECPFCFGLQHISRDWEWRQHALHDLKAYVCTLGGAECDMRFFGDSRAWFEHEMQCHRKKWTCILCQTGPFDSQQQMEIHARGNHGNVLTHQSQLQGIVDASQRSTDTIPAQDCPFCDEWADSLKAVTPIPEDMAASVVVVTVDATQFRRHVASHQEQLALFATPKISRDD</sequence>